<dbReference type="EMBL" id="LGLK01000057">
    <property type="protein sequence ID" value="KPC17468.1"/>
    <property type="molecule type" value="Genomic_DNA"/>
</dbReference>
<accession>A0ABR5KS65</accession>
<reference evidence="1 2" key="1">
    <citation type="submission" date="2015-07" db="EMBL/GenBank/DDBJ databases">
        <authorList>
            <person name="O'Brien H.E."/>
            <person name="Thakur S."/>
            <person name="Gong Y."/>
            <person name="Wang P.W."/>
            <person name="Guttman D.S."/>
        </authorList>
    </citation>
    <scope>NUCLEOTIDE SEQUENCE [LARGE SCALE GENOMIC DNA]</scope>
    <source>
        <strain evidence="1 2">107</strain>
    </source>
</reference>
<dbReference type="Proteomes" id="UP000037943">
    <property type="component" value="Unassembled WGS sequence"/>
</dbReference>
<dbReference type="RefSeq" id="WP_147480919.1">
    <property type="nucleotide sequence ID" value="NZ_LGLK01000057.1"/>
</dbReference>
<gene>
    <name evidence="1" type="ORF">AC499_0670</name>
</gene>
<proteinExistence type="predicted"/>
<sequence length="127" mass="14186">MQNTRTESMNHLTRVVNTALLRKDDVPIFGTVFTYRDKGDTWECGDETLEALSSGIFLKATVVRGGEEVGSRYLFQRPLDELPQLLRAACAEMTVEQLDQLRVEVGATNVLKTLHKPRVLPSESPAP</sequence>
<reference evidence="1 2" key="2">
    <citation type="submission" date="2015-10" db="EMBL/GenBank/DDBJ databases">
        <title>Comparative genomics and high-throughput reverse genetic screens identify a new phytobacterial MAMP and an Arabidopsis receptor required for immune elicitation.</title>
        <authorList>
            <person name="Mott G.A."/>
            <person name="Thakur S."/>
            <person name="Wang P.W."/>
            <person name="Desveaux D."/>
            <person name="Guttman D.S."/>
        </authorList>
    </citation>
    <scope>NUCLEOTIDE SEQUENCE [LARGE SCALE GENOMIC DNA]</scope>
    <source>
        <strain evidence="1 2">107</strain>
    </source>
</reference>
<evidence type="ECO:0000313" key="2">
    <source>
        <dbReference type="Proteomes" id="UP000037943"/>
    </source>
</evidence>
<protein>
    <submittedName>
        <fullName evidence="1">Uncharacterized protein</fullName>
    </submittedName>
</protein>
<comment type="caution">
    <text evidence="1">The sequence shown here is derived from an EMBL/GenBank/DDBJ whole genome shotgun (WGS) entry which is preliminary data.</text>
</comment>
<evidence type="ECO:0000313" key="1">
    <source>
        <dbReference type="EMBL" id="KPC17468.1"/>
    </source>
</evidence>
<keyword evidence="2" id="KW-1185">Reference proteome</keyword>
<organism evidence="1 2">
    <name type="scientific">Pseudomonas amygdali pv. lachrymans</name>
    <name type="common">Pseudomonas syringae pv. lachrymans</name>
    <dbReference type="NCBI Taxonomy" id="53707"/>
    <lineage>
        <taxon>Bacteria</taxon>
        <taxon>Pseudomonadati</taxon>
        <taxon>Pseudomonadota</taxon>
        <taxon>Gammaproteobacteria</taxon>
        <taxon>Pseudomonadales</taxon>
        <taxon>Pseudomonadaceae</taxon>
        <taxon>Pseudomonas</taxon>
        <taxon>Pseudomonas amygdali</taxon>
    </lineage>
</organism>
<name>A0ABR5KS65_PSEAV</name>